<dbReference type="PROSITE" id="PS51257">
    <property type="entry name" value="PROKAR_LIPOPROTEIN"/>
    <property type="match status" value="1"/>
</dbReference>
<organism evidence="3 4">
    <name type="scientific">Streptomyces atrovirens</name>
    <dbReference type="NCBI Taxonomy" id="285556"/>
    <lineage>
        <taxon>Bacteria</taxon>
        <taxon>Bacillati</taxon>
        <taxon>Actinomycetota</taxon>
        <taxon>Actinomycetes</taxon>
        <taxon>Kitasatosporales</taxon>
        <taxon>Streptomycetaceae</taxon>
        <taxon>Streptomyces</taxon>
    </lineage>
</organism>
<keyword evidence="4" id="KW-1185">Reference proteome</keyword>
<evidence type="ECO:0000256" key="2">
    <source>
        <dbReference type="SAM" id="SignalP"/>
    </source>
</evidence>
<name>A0ABW0DTR5_9ACTN</name>
<evidence type="ECO:0000313" key="3">
    <source>
        <dbReference type="EMBL" id="MFC5240558.1"/>
    </source>
</evidence>
<comment type="caution">
    <text evidence="3">The sequence shown here is derived from an EMBL/GenBank/DDBJ whole genome shotgun (WGS) entry which is preliminary data.</text>
</comment>
<dbReference type="Gene3D" id="2.50.20.20">
    <property type="match status" value="1"/>
</dbReference>
<dbReference type="Proteomes" id="UP001596035">
    <property type="component" value="Unassembled WGS sequence"/>
</dbReference>
<keyword evidence="2" id="KW-0732">Signal</keyword>
<gene>
    <name evidence="3" type="ORF">ACFPWV_11655</name>
</gene>
<accession>A0ABW0DTR5</accession>
<feature type="region of interest" description="Disordered" evidence="1">
    <location>
        <begin position="24"/>
        <end position="53"/>
    </location>
</feature>
<evidence type="ECO:0000256" key="1">
    <source>
        <dbReference type="SAM" id="MobiDB-lite"/>
    </source>
</evidence>
<protein>
    <recommendedName>
        <fullName evidence="5">Lipoprotein</fullName>
    </recommendedName>
</protein>
<proteinExistence type="predicted"/>
<evidence type="ECO:0008006" key="5">
    <source>
        <dbReference type="Google" id="ProtNLM"/>
    </source>
</evidence>
<dbReference type="RefSeq" id="WP_344557350.1">
    <property type="nucleotide sequence ID" value="NZ_BAAATG010000010.1"/>
</dbReference>
<sequence length="289" mass="31075">MRTGPLRAAVLVLPLALALTACGTETEEPGGTGDSREAAAPQPSREAPRPESAEDFLDLAEKAMADESAWSFSVEGEEGLTLQGRKSAATYEGTVRRAGGRAALHSQGVSTSSKGAKGTEELYVVEGAGYLKEDAGDWKAVDPTGPEVENKVEDPVSAVEDFRGYARAAEGDVRVTRAGGTVELRVTSGRQKLSAVRDRAWAEKARREFEPTAEQLGKAGIPVRDGRLTLSGLEEVLVLDAKTYRIKSHRLDFGFLVPYNGQEVSFEQRVSEKNQGPYAGRIELPAELR</sequence>
<evidence type="ECO:0000313" key="4">
    <source>
        <dbReference type="Proteomes" id="UP001596035"/>
    </source>
</evidence>
<feature type="signal peptide" evidence="2">
    <location>
        <begin position="1"/>
        <end position="23"/>
    </location>
</feature>
<dbReference type="EMBL" id="JBHSKN010000011">
    <property type="protein sequence ID" value="MFC5240558.1"/>
    <property type="molecule type" value="Genomic_DNA"/>
</dbReference>
<reference evidence="4" key="1">
    <citation type="journal article" date="2019" name="Int. J. Syst. Evol. Microbiol.">
        <title>The Global Catalogue of Microorganisms (GCM) 10K type strain sequencing project: providing services to taxonomists for standard genome sequencing and annotation.</title>
        <authorList>
            <consortium name="The Broad Institute Genomics Platform"/>
            <consortium name="The Broad Institute Genome Sequencing Center for Infectious Disease"/>
            <person name="Wu L."/>
            <person name="Ma J."/>
        </authorList>
    </citation>
    <scope>NUCLEOTIDE SEQUENCE [LARGE SCALE GENOMIC DNA]</scope>
    <source>
        <strain evidence="4">CGMCC 4.7131</strain>
    </source>
</reference>
<feature type="chain" id="PRO_5046006642" description="Lipoprotein" evidence="2">
    <location>
        <begin position="24"/>
        <end position="289"/>
    </location>
</feature>